<dbReference type="InParanoid" id="A0A316WCH6"/>
<dbReference type="EMBL" id="KZ819354">
    <property type="protein sequence ID" value="PWN45573.1"/>
    <property type="molecule type" value="Genomic_DNA"/>
</dbReference>
<reference evidence="2 3" key="1">
    <citation type="journal article" date="2018" name="Mol. Biol. Evol.">
        <title>Broad Genomic Sampling Reveals a Smut Pathogenic Ancestry of the Fungal Clade Ustilaginomycotina.</title>
        <authorList>
            <person name="Kijpornyongpan T."/>
            <person name="Mondo S.J."/>
            <person name="Barry K."/>
            <person name="Sandor L."/>
            <person name="Lee J."/>
            <person name="Lipzen A."/>
            <person name="Pangilinan J."/>
            <person name="LaButti K."/>
            <person name="Hainaut M."/>
            <person name="Henrissat B."/>
            <person name="Grigoriev I.V."/>
            <person name="Spatafora J.W."/>
            <person name="Aime M.C."/>
        </authorList>
    </citation>
    <scope>NUCLEOTIDE SEQUENCE [LARGE SCALE GENOMIC DNA]</scope>
    <source>
        <strain evidence="2 3">MCA 4658</strain>
    </source>
</reference>
<evidence type="ECO:0000313" key="2">
    <source>
        <dbReference type="EMBL" id="PWN45573.1"/>
    </source>
</evidence>
<proteinExistence type="predicted"/>
<name>A0A316WCH6_9BASI</name>
<evidence type="ECO:0000313" key="3">
    <source>
        <dbReference type="Proteomes" id="UP000245783"/>
    </source>
</evidence>
<dbReference type="AlphaFoldDB" id="A0A316WCH6"/>
<evidence type="ECO:0000256" key="1">
    <source>
        <dbReference type="SAM" id="MobiDB-lite"/>
    </source>
</evidence>
<dbReference type="Proteomes" id="UP000245783">
    <property type="component" value="Unassembled WGS sequence"/>
</dbReference>
<protein>
    <submittedName>
        <fullName evidence="2">Uncharacterized protein</fullName>
    </submittedName>
</protein>
<sequence>MSFAPLLRRSASTVGTCVCNRHAAAAAAAAAGSSRSMTTATATAISNAVTLKCSPKLASSSACCSSRTFSSSTAHRTAAAADATITASFPPANSAEHTELLQRAKARLVHLGFHHQESFWEQRICWGDHDCVSIASAARQTRHEAHAAHARARARAHQFQHGELSSVTS</sequence>
<dbReference type="RefSeq" id="XP_025372733.1">
    <property type="nucleotide sequence ID" value="XM_025510544.1"/>
</dbReference>
<accession>A0A316WCH6</accession>
<gene>
    <name evidence="2" type="ORF">IE81DRAFT_162016</name>
</gene>
<organism evidence="2 3">
    <name type="scientific">Ceraceosorus guamensis</name>
    <dbReference type="NCBI Taxonomy" id="1522189"/>
    <lineage>
        <taxon>Eukaryota</taxon>
        <taxon>Fungi</taxon>
        <taxon>Dikarya</taxon>
        <taxon>Basidiomycota</taxon>
        <taxon>Ustilaginomycotina</taxon>
        <taxon>Exobasidiomycetes</taxon>
        <taxon>Ceraceosorales</taxon>
        <taxon>Ceraceosoraceae</taxon>
        <taxon>Ceraceosorus</taxon>
    </lineage>
</organism>
<feature type="region of interest" description="Disordered" evidence="1">
    <location>
        <begin position="144"/>
        <end position="169"/>
    </location>
</feature>
<keyword evidence="3" id="KW-1185">Reference proteome</keyword>
<dbReference type="GeneID" id="37032414"/>
<feature type="compositionally biased region" description="Basic residues" evidence="1">
    <location>
        <begin position="148"/>
        <end position="158"/>
    </location>
</feature>